<gene>
    <name evidence="1" type="ORF">TCM_000104</name>
</gene>
<dbReference type="EMBL" id="CM001879">
    <property type="protein sequence ID" value="EOX90714.1"/>
    <property type="molecule type" value="Genomic_DNA"/>
</dbReference>
<dbReference type="Gramene" id="EOX90714">
    <property type="protein sequence ID" value="EOX90714"/>
    <property type="gene ID" value="TCM_000104"/>
</dbReference>
<dbReference type="HOGENOM" id="CLU_2547132_0_0_1"/>
<proteinExistence type="predicted"/>
<keyword evidence="2" id="KW-1185">Reference proteome</keyword>
<evidence type="ECO:0000313" key="1">
    <source>
        <dbReference type="EMBL" id="EOX90714.1"/>
    </source>
</evidence>
<evidence type="ECO:0000313" key="2">
    <source>
        <dbReference type="Proteomes" id="UP000026915"/>
    </source>
</evidence>
<organism evidence="1 2">
    <name type="scientific">Theobroma cacao</name>
    <name type="common">Cacao</name>
    <name type="synonym">Cocoa</name>
    <dbReference type="NCBI Taxonomy" id="3641"/>
    <lineage>
        <taxon>Eukaryota</taxon>
        <taxon>Viridiplantae</taxon>
        <taxon>Streptophyta</taxon>
        <taxon>Embryophyta</taxon>
        <taxon>Tracheophyta</taxon>
        <taxon>Spermatophyta</taxon>
        <taxon>Magnoliopsida</taxon>
        <taxon>eudicotyledons</taxon>
        <taxon>Gunneridae</taxon>
        <taxon>Pentapetalae</taxon>
        <taxon>rosids</taxon>
        <taxon>malvids</taxon>
        <taxon>Malvales</taxon>
        <taxon>Malvaceae</taxon>
        <taxon>Byttnerioideae</taxon>
        <taxon>Theobroma</taxon>
    </lineage>
</organism>
<protein>
    <submittedName>
        <fullName evidence="1">Uncharacterized protein</fullName>
    </submittedName>
</protein>
<name>A0A061DF43_THECC</name>
<dbReference type="Proteomes" id="UP000026915">
    <property type="component" value="Chromosome 1"/>
</dbReference>
<accession>A0A061DF43</accession>
<reference evidence="1 2" key="1">
    <citation type="journal article" date="2013" name="Genome Biol.">
        <title>The genome sequence of the most widely cultivated cacao type and its use to identify candidate genes regulating pod color.</title>
        <authorList>
            <person name="Motamayor J.C."/>
            <person name="Mockaitis K."/>
            <person name="Schmutz J."/>
            <person name="Haiminen N."/>
            <person name="Iii D.L."/>
            <person name="Cornejo O."/>
            <person name="Findley S.D."/>
            <person name="Zheng P."/>
            <person name="Utro F."/>
            <person name="Royaert S."/>
            <person name="Saski C."/>
            <person name="Jenkins J."/>
            <person name="Podicheti R."/>
            <person name="Zhao M."/>
            <person name="Scheffler B.E."/>
            <person name="Stack J.C."/>
            <person name="Feltus F.A."/>
            <person name="Mustiga G.M."/>
            <person name="Amores F."/>
            <person name="Phillips W."/>
            <person name="Marelli J.P."/>
            <person name="May G.D."/>
            <person name="Shapiro H."/>
            <person name="Ma J."/>
            <person name="Bustamante C.D."/>
            <person name="Schnell R.J."/>
            <person name="Main D."/>
            <person name="Gilbert D."/>
            <person name="Parida L."/>
            <person name="Kuhn D.N."/>
        </authorList>
    </citation>
    <scope>NUCLEOTIDE SEQUENCE [LARGE SCALE GENOMIC DNA]</scope>
    <source>
        <strain evidence="2">cv. Matina 1-6</strain>
    </source>
</reference>
<dbReference type="InParanoid" id="A0A061DF43"/>
<sequence>MNELERVGASVGNLLLQSSRVAFEEEKIQSAKVRLESMDAIFEGFIDGLECLYYELDPCYSFSVKYTRQLTINGSKNRRSFTP</sequence>
<dbReference type="AlphaFoldDB" id="A0A061DF43"/>